<keyword evidence="2 4" id="KW-0479">Metal-binding</keyword>
<dbReference type="Gene3D" id="1.10.760.10">
    <property type="entry name" value="Cytochrome c-like domain"/>
    <property type="match status" value="1"/>
</dbReference>
<dbReference type="Proteomes" id="UP000811899">
    <property type="component" value="Unassembled WGS sequence"/>
</dbReference>
<dbReference type="AlphaFoldDB" id="A0AAW4LGX0"/>
<keyword evidence="3 4" id="KW-0408">Iron</keyword>
<dbReference type="InterPro" id="IPR036909">
    <property type="entry name" value="Cyt_c-like_dom_sf"/>
</dbReference>
<evidence type="ECO:0000313" key="7">
    <source>
        <dbReference type="Proteomes" id="UP000811899"/>
    </source>
</evidence>
<keyword evidence="1 4" id="KW-0349">Heme</keyword>
<comment type="caution">
    <text evidence="6">The sequence shown here is derived from an EMBL/GenBank/DDBJ whole genome shotgun (WGS) entry which is preliminary data.</text>
</comment>
<evidence type="ECO:0000256" key="1">
    <source>
        <dbReference type="ARBA" id="ARBA00022617"/>
    </source>
</evidence>
<dbReference type="GO" id="GO:0009055">
    <property type="term" value="F:electron transfer activity"/>
    <property type="evidence" value="ECO:0007669"/>
    <property type="project" value="InterPro"/>
</dbReference>
<evidence type="ECO:0000259" key="5">
    <source>
        <dbReference type="PROSITE" id="PS51007"/>
    </source>
</evidence>
<protein>
    <submittedName>
        <fullName evidence="6">Cytochrome C</fullName>
    </submittedName>
</protein>
<dbReference type="InterPro" id="IPR009056">
    <property type="entry name" value="Cyt_c-like_dom"/>
</dbReference>
<organism evidence="6 7">
    <name type="scientific">Geoanaerobacter pelophilus</name>
    <dbReference type="NCBI Taxonomy" id="60036"/>
    <lineage>
        <taxon>Bacteria</taxon>
        <taxon>Pseudomonadati</taxon>
        <taxon>Thermodesulfobacteriota</taxon>
        <taxon>Desulfuromonadia</taxon>
        <taxon>Geobacterales</taxon>
        <taxon>Geobacteraceae</taxon>
        <taxon>Geoanaerobacter</taxon>
    </lineage>
</organism>
<evidence type="ECO:0000256" key="2">
    <source>
        <dbReference type="ARBA" id="ARBA00022723"/>
    </source>
</evidence>
<dbReference type="GO" id="GO:0046872">
    <property type="term" value="F:metal ion binding"/>
    <property type="evidence" value="ECO:0007669"/>
    <property type="project" value="UniProtKB-KW"/>
</dbReference>
<accession>A0AAW4LGX0</accession>
<sequence length="94" mass="10135">MLNNATIGTAADTVSIERGKVLFESTKLGKSGKSCATCHPGGKKLEWAGTFDDEKLEEITNRCIQKALQGQPLKEGSDDLKSLTMYLKTFAGPN</sequence>
<evidence type="ECO:0000256" key="4">
    <source>
        <dbReference type="PROSITE-ProRule" id="PRU00433"/>
    </source>
</evidence>
<name>A0AAW4LGX0_9BACT</name>
<dbReference type="SUPFAM" id="SSF46626">
    <property type="entry name" value="Cytochrome c"/>
    <property type="match status" value="1"/>
</dbReference>
<evidence type="ECO:0000313" key="6">
    <source>
        <dbReference type="EMBL" id="MBT0666401.1"/>
    </source>
</evidence>
<proteinExistence type="predicted"/>
<keyword evidence="7" id="KW-1185">Reference proteome</keyword>
<dbReference type="GO" id="GO:0020037">
    <property type="term" value="F:heme binding"/>
    <property type="evidence" value="ECO:0007669"/>
    <property type="project" value="InterPro"/>
</dbReference>
<gene>
    <name evidence="6" type="ORF">KI809_19000</name>
</gene>
<evidence type="ECO:0000256" key="3">
    <source>
        <dbReference type="ARBA" id="ARBA00023004"/>
    </source>
</evidence>
<reference evidence="6 7" key="1">
    <citation type="submission" date="2021-05" db="EMBL/GenBank/DDBJ databases">
        <title>The draft genome of Geobacter pelophilus DSM 12255.</title>
        <authorList>
            <person name="Xu Z."/>
            <person name="Masuda Y."/>
            <person name="Itoh H."/>
            <person name="Senoo K."/>
        </authorList>
    </citation>
    <scope>NUCLEOTIDE SEQUENCE [LARGE SCALE GENOMIC DNA]</scope>
    <source>
        <strain evidence="6 7">DSM 12255</strain>
    </source>
</reference>
<dbReference type="PROSITE" id="PS51007">
    <property type="entry name" value="CYTC"/>
    <property type="match status" value="1"/>
</dbReference>
<feature type="domain" description="Cytochrome c" evidence="5">
    <location>
        <begin position="14"/>
        <end position="91"/>
    </location>
</feature>
<dbReference type="EMBL" id="JAHCVJ010000011">
    <property type="protein sequence ID" value="MBT0666401.1"/>
    <property type="molecule type" value="Genomic_DNA"/>
</dbReference>